<dbReference type="AlphaFoldDB" id="A0A3A1WLM8"/>
<organism evidence="7 8">
    <name type="scientific">Aureimonas flava</name>
    <dbReference type="NCBI Taxonomy" id="2320271"/>
    <lineage>
        <taxon>Bacteria</taxon>
        <taxon>Pseudomonadati</taxon>
        <taxon>Pseudomonadota</taxon>
        <taxon>Alphaproteobacteria</taxon>
        <taxon>Hyphomicrobiales</taxon>
        <taxon>Aurantimonadaceae</taxon>
        <taxon>Aureimonas</taxon>
    </lineage>
</organism>
<keyword evidence="8" id="KW-1185">Reference proteome</keyword>
<dbReference type="Gene3D" id="2.30.30.60">
    <property type="match status" value="1"/>
</dbReference>
<reference evidence="8" key="1">
    <citation type="submission" date="2018-09" db="EMBL/GenBank/DDBJ databases">
        <authorList>
            <person name="Tuo L."/>
        </authorList>
    </citation>
    <scope>NUCLEOTIDE SEQUENCE [LARGE SCALE GENOMIC DNA]</scope>
    <source>
        <strain evidence="8">M2BS4Y-1</strain>
    </source>
</reference>
<dbReference type="OrthoDB" id="9775421at2"/>
<evidence type="ECO:0000259" key="6">
    <source>
        <dbReference type="Pfam" id="PF00924"/>
    </source>
</evidence>
<evidence type="ECO:0000313" key="8">
    <source>
        <dbReference type="Proteomes" id="UP000265750"/>
    </source>
</evidence>
<gene>
    <name evidence="7" type="ORF">D3218_03465</name>
</gene>
<dbReference type="PANTHER" id="PTHR30566">
    <property type="entry name" value="YNAI-RELATED MECHANOSENSITIVE ION CHANNEL"/>
    <property type="match status" value="1"/>
</dbReference>
<dbReference type="InterPro" id="IPR023408">
    <property type="entry name" value="MscS_beta-dom_sf"/>
</dbReference>
<evidence type="ECO:0000256" key="5">
    <source>
        <dbReference type="SAM" id="Phobius"/>
    </source>
</evidence>
<evidence type="ECO:0000256" key="1">
    <source>
        <dbReference type="ARBA" id="ARBA00004370"/>
    </source>
</evidence>
<dbReference type="GO" id="GO:0008381">
    <property type="term" value="F:mechanosensitive monoatomic ion channel activity"/>
    <property type="evidence" value="ECO:0007669"/>
    <property type="project" value="UniProtKB-ARBA"/>
</dbReference>
<dbReference type="InterPro" id="IPR006685">
    <property type="entry name" value="MscS_channel_2nd"/>
</dbReference>
<feature type="transmembrane region" description="Helical" evidence="5">
    <location>
        <begin position="67"/>
        <end position="86"/>
    </location>
</feature>
<proteinExistence type="predicted"/>
<evidence type="ECO:0000313" key="7">
    <source>
        <dbReference type="EMBL" id="RIY02447.1"/>
    </source>
</evidence>
<comment type="subcellular location">
    <subcellularLocation>
        <location evidence="1">Membrane</location>
    </subcellularLocation>
</comment>
<dbReference type="PANTHER" id="PTHR30566:SF5">
    <property type="entry name" value="MECHANOSENSITIVE ION CHANNEL PROTEIN 1, MITOCHONDRIAL-RELATED"/>
    <property type="match status" value="1"/>
</dbReference>
<dbReference type="SUPFAM" id="SSF50182">
    <property type="entry name" value="Sm-like ribonucleoproteins"/>
    <property type="match status" value="1"/>
</dbReference>
<dbReference type="GO" id="GO:0016020">
    <property type="term" value="C:membrane"/>
    <property type="evidence" value="ECO:0007669"/>
    <property type="project" value="UniProtKB-SubCell"/>
</dbReference>
<name>A0A3A1WLM8_9HYPH</name>
<dbReference type="InterPro" id="IPR010920">
    <property type="entry name" value="LSM_dom_sf"/>
</dbReference>
<keyword evidence="2 5" id="KW-0812">Transmembrane</keyword>
<feature type="transmembrane region" description="Helical" evidence="5">
    <location>
        <begin position="20"/>
        <end position="37"/>
    </location>
</feature>
<accession>A0A3A1WLM8</accession>
<dbReference type="Proteomes" id="UP000265750">
    <property type="component" value="Unassembled WGS sequence"/>
</dbReference>
<sequence>MEPPAVTSLFDTCPALMPQIGASAVTLLLAALVRRIVPAQRARTRRLCTAGAALALGLVWLGELQSLLLSLTAVAMALVLATKELIQCATGALAGRAGRSYAVGDRVHLDGTSGRVVAVNWLTTTIAESEAGSLGSRPTGRRLVIPNSRIFAGGIHVEPCADAARRHAFSVTLEAASPLRDLLALAGMEAAARSAPGMPGPRVALATTELGKPRLDIVLFCAPDEAADAEREVALALLERAAGETRGRASLALVRERAA</sequence>
<comment type="caution">
    <text evidence="7">The sequence shown here is derived from an EMBL/GenBank/DDBJ whole genome shotgun (WGS) entry which is preliminary data.</text>
</comment>
<feature type="domain" description="Mechanosensitive ion channel MscS" evidence="6">
    <location>
        <begin position="99"/>
        <end position="152"/>
    </location>
</feature>
<keyword evidence="3 5" id="KW-1133">Transmembrane helix</keyword>
<evidence type="ECO:0000256" key="2">
    <source>
        <dbReference type="ARBA" id="ARBA00022692"/>
    </source>
</evidence>
<protein>
    <submittedName>
        <fullName evidence="7">Mechanosensitive ion channel family protein</fullName>
    </submittedName>
</protein>
<dbReference type="Pfam" id="PF00924">
    <property type="entry name" value="MS_channel_2nd"/>
    <property type="match status" value="1"/>
</dbReference>
<dbReference type="EMBL" id="QYRN01000002">
    <property type="protein sequence ID" value="RIY02447.1"/>
    <property type="molecule type" value="Genomic_DNA"/>
</dbReference>
<evidence type="ECO:0000256" key="4">
    <source>
        <dbReference type="ARBA" id="ARBA00023136"/>
    </source>
</evidence>
<keyword evidence="4 5" id="KW-0472">Membrane</keyword>
<evidence type="ECO:0000256" key="3">
    <source>
        <dbReference type="ARBA" id="ARBA00022989"/>
    </source>
</evidence>